<dbReference type="PROSITE" id="PS50110">
    <property type="entry name" value="RESPONSE_REGULATORY"/>
    <property type="match status" value="1"/>
</dbReference>
<dbReference type="EMBL" id="UOGG01000164">
    <property type="protein sequence ID" value="VAX31558.1"/>
    <property type="molecule type" value="Genomic_DNA"/>
</dbReference>
<dbReference type="GO" id="GO:0004016">
    <property type="term" value="F:adenylate cyclase activity"/>
    <property type="evidence" value="ECO:0007669"/>
    <property type="project" value="UniProtKB-EC"/>
</dbReference>
<dbReference type="PROSITE" id="PS50109">
    <property type="entry name" value="HIS_KIN"/>
    <property type="match status" value="1"/>
</dbReference>
<evidence type="ECO:0000259" key="3">
    <source>
        <dbReference type="PROSITE" id="PS50109"/>
    </source>
</evidence>
<reference evidence="5" key="1">
    <citation type="submission" date="2018-06" db="EMBL/GenBank/DDBJ databases">
        <authorList>
            <person name="Zhirakovskaya E."/>
        </authorList>
    </citation>
    <scope>NUCLEOTIDE SEQUENCE</scope>
</reference>
<dbReference type="InterPro" id="IPR003594">
    <property type="entry name" value="HATPase_dom"/>
</dbReference>
<dbReference type="Pfam" id="PF02518">
    <property type="entry name" value="HATPase_c"/>
    <property type="match status" value="1"/>
</dbReference>
<dbReference type="SMART" id="SM00388">
    <property type="entry name" value="HisKA"/>
    <property type="match status" value="1"/>
</dbReference>
<dbReference type="PRINTS" id="PR00344">
    <property type="entry name" value="BCTRLSENSOR"/>
</dbReference>
<proteinExistence type="predicted"/>
<dbReference type="InterPro" id="IPR005467">
    <property type="entry name" value="His_kinase_dom"/>
</dbReference>
<evidence type="ECO:0000259" key="4">
    <source>
        <dbReference type="PROSITE" id="PS50110"/>
    </source>
</evidence>
<evidence type="ECO:0000256" key="2">
    <source>
        <dbReference type="SAM" id="Coils"/>
    </source>
</evidence>
<accession>A0A3B1D6H3</accession>
<dbReference type="CDD" id="cd19920">
    <property type="entry name" value="REC_PA4781-like"/>
    <property type="match status" value="1"/>
</dbReference>
<dbReference type="Gene3D" id="3.40.50.2300">
    <property type="match status" value="1"/>
</dbReference>
<dbReference type="InterPro" id="IPR001789">
    <property type="entry name" value="Sig_transdc_resp-reg_receiver"/>
</dbReference>
<keyword evidence="1" id="KW-0597">Phosphoprotein</keyword>
<dbReference type="SUPFAM" id="SSF55874">
    <property type="entry name" value="ATPase domain of HSP90 chaperone/DNA topoisomerase II/histidine kinase"/>
    <property type="match status" value="1"/>
</dbReference>
<evidence type="ECO:0000313" key="5">
    <source>
        <dbReference type="EMBL" id="VAX31558.1"/>
    </source>
</evidence>
<dbReference type="CDD" id="cd00082">
    <property type="entry name" value="HisKA"/>
    <property type="match status" value="1"/>
</dbReference>
<dbReference type="InterPro" id="IPR036097">
    <property type="entry name" value="HisK_dim/P_sf"/>
</dbReference>
<feature type="domain" description="Histidine kinase" evidence="3">
    <location>
        <begin position="187"/>
        <end position="407"/>
    </location>
</feature>
<feature type="domain" description="Response regulatory" evidence="4">
    <location>
        <begin position="12"/>
        <end position="128"/>
    </location>
</feature>
<dbReference type="SUPFAM" id="SSF47384">
    <property type="entry name" value="Homodimeric domain of signal transducing histidine kinase"/>
    <property type="match status" value="1"/>
</dbReference>
<dbReference type="InterPro" id="IPR004358">
    <property type="entry name" value="Sig_transdc_His_kin-like_C"/>
</dbReference>
<evidence type="ECO:0000256" key="1">
    <source>
        <dbReference type="ARBA" id="ARBA00022553"/>
    </source>
</evidence>
<dbReference type="AlphaFoldDB" id="A0A3B1D6H3"/>
<dbReference type="PANTHER" id="PTHR43547:SF2">
    <property type="entry name" value="HYBRID SIGNAL TRANSDUCTION HISTIDINE KINASE C"/>
    <property type="match status" value="1"/>
</dbReference>
<dbReference type="Pfam" id="PF00512">
    <property type="entry name" value="HisKA"/>
    <property type="match status" value="1"/>
</dbReference>
<dbReference type="InterPro" id="IPR036890">
    <property type="entry name" value="HATPase_C_sf"/>
</dbReference>
<keyword evidence="2" id="KW-0175">Coiled coil</keyword>
<gene>
    <name evidence="5" type="ORF">MNBD_NITROSPINAE05-667</name>
</gene>
<dbReference type="SMART" id="SM00387">
    <property type="entry name" value="HATPase_c"/>
    <property type="match status" value="1"/>
</dbReference>
<name>A0A3B1D6H3_9ZZZZ</name>
<keyword evidence="5" id="KW-0456">Lyase</keyword>
<feature type="coiled-coil region" evidence="2">
    <location>
        <begin position="130"/>
        <end position="178"/>
    </location>
</feature>
<organism evidence="5">
    <name type="scientific">hydrothermal vent metagenome</name>
    <dbReference type="NCBI Taxonomy" id="652676"/>
    <lineage>
        <taxon>unclassified sequences</taxon>
        <taxon>metagenomes</taxon>
        <taxon>ecological metagenomes</taxon>
    </lineage>
</organism>
<dbReference type="SUPFAM" id="SSF52172">
    <property type="entry name" value="CheY-like"/>
    <property type="match status" value="1"/>
</dbReference>
<dbReference type="Pfam" id="PF00072">
    <property type="entry name" value="Response_reg"/>
    <property type="match status" value="1"/>
</dbReference>
<dbReference type="Gene3D" id="1.10.287.130">
    <property type="match status" value="1"/>
</dbReference>
<protein>
    <submittedName>
        <fullName evidence="5">Adenylate cyclase</fullName>
        <ecNumber evidence="5">4.6.1.1</ecNumber>
    </submittedName>
</protein>
<dbReference type="InterPro" id="IPR003661">
    <property type="entry name" value="HisK_dim/P_dom"/>
</dbReference>
<sequence length="407" mass="44854">MNNKSFELAGMKILIVDDTAPNIDVLRKTLEPKQYEIAVALSGEAALTVAPKFAPDLILLDIRMPGIDGYETCRKLKTTDPTKQTPVIFISANNDTQDILEGFKAGGVDYVTKPFQAEEVLARVHTHLQLQLLIKEHESARAKMKSAALELLAKNNRLQETLQQLQAAQKKLVQSEKLASIGRLAEGMCHEILNPLNNISGLAQAIEMEREKDESLLKDLASVKEEIKRIETITSALVDFSAKGETQLTPTNINELIQQVLENLKNEGQLDNIEVQQKLAPDLPDSYMDTHLMRQVFANLATNAKDAMPENGTLTVSTELPTGKNKTANSGQIEGAFLRVKFSDTGKGIPKEHLGKIFDPFFSTDQDKTGMGLALCHSVVEKHEGSLTVVSDEGKETTFIIDLPVRD</sequence>
<dbReference type="EC" id="4.6.1.1" evidence="5"/>
<dbReference type="SMART" id="SM00448">
    <property type="entry name" value="REC"/>
    <property type="match status" value="1"/>
</dbReference>
<dbReference type="PANTHER" id="PTHR43547">
    <property type="entry name" value="TWO-COMPONENT HISTIDINE KINASE"/>
    <property type="match status" value="1"/>
</dbReference>
<dbReference type="Gene3D" id="3.30.565.10">
    <property type="entry name" value="Histidine kinase-like ATPase, C-terminal domain"/>
    <property type="match status" value="1"/>
</dbReference>
<dbReference type="InterPro" id="IPR011006">
    <property type="entry name" value="CheY-like_superfamily"/>
</dbReference>
<dbReference type="GO" id="GO:0000155">
    <property type="term" value="F:phosphorelay sensor kinase activity"/>
    <property type="evidence" value="ECO:0007669"/>
    <property type="project" value="InterPro"/>
</dbReference>